<dbReference type="EMBL" id="JACETL010000030">
    <property type="protein sequence ID" value="MBA4692692.1"/>
    <property type="molecule type" value="Genomic_DNA"/>
</dbReference>
<dbReference type="InterPro" id="IPR009367">
    <property type="entry name" value="Elm1-like"/>
</dbReference>
<protein>
    <submittedName>
        <fullName evidence="1">Mitochondrial fission ELM1 family protein</fullName>
    </submittedName>
</protein>
<proteinExistence type="predicted"/>
<evidence type="ECO:0000313" key="1">
    <source>
        <dbReference type="EMBL" id="MBA4692692.1"/>
    </source>
</evidence>
<dbReference type="Proteomes" id="UP000551848">
    <property type="component" value="Unassembled WGS sequence"/>
</dbReference>
<dbReference type="AlphaFoldDB" id="A0A838Y6K7"/>
<organism evidence="1 2">
    <name type="scientific">SAR86 cluster bacterium</name>
    <dbReference type="NCBI Taxonomy" id="2030880"/>
    <lineage>
        <taxon>Bacteria</taxon>
        <taxon>Pseudomonadati</taxon>
        <taxon>Pseudomonadota</taxon>
        <taxon>Gammaproteobacteria</taxon>
        <taxon>SAR86 cluster</taxon>
    </lineage>
</organism>
<evidence type="ECO:0000313" key="2">
    <source>
        <dbReference type="Proteomes" id="UP000551848"/>
    </source>
</evidence>
<comment type="caution">
    <text evidence="1">The sequence shown here is derived from an EMBL/GenBank/DDBJ whole genome shotgun (WGS) entry which is preliminary data.</text>
</comment>
<accession>A0A838Y6K7</accession>
<sequence length="227" mass="25825">MCPSRNITAFDLICAPEHDFIKRIVPKNVITYQGALASPSFTASDDKKAIIAIGGKSKHYKFVEEVVLMQLQYVLNIHPNHDFKIFNSRRTPQSLNARIEDELKNFSNARFIDINHPNDVSFDASLNESSLKFVTPDSANLVFESLSTHGKTYLIQIESPSYRRWFGSKKIRSTMNELVISKRVGVVSLLAKKNNLNISKIENPHPFLEPLAEVEKVSFAIQKYLRD</sequence>
<gene>
    <name evidence="1" type="ORF">H2072_02975</name>
</gene>
<dbReference type="Pfam" id="PF06258">
    <property type="entry name" value="Mito_fiss_Elm1"/>
    <property type="match status" value="1"/>
</dbReference>
<reference evidence="1 2" key="1">
    <citation type="submission" date="2020-06" db="EMBL/GenBank/DDBJ databases">
        <title>Dysbiosis in marine aquaculture revealed through microbiome analysis: reverse ecology for environmental sustainability.</title>
        <authorList>
            <person name="Haro-Moreno J.M."/>
            <person name="Coutinho F.H."/>
            <person name="Zaragoza-Solas A."/>
            <person name="Picazo A."/>
            <person name="Almagro-Moreno S."/>
            <person name="Lopez-Perez M."/>
        </authorList>
    </citation>
    <scope>NUCLEOTIDE SEQUENCE [LARGE SCALE GENOMIC DNA]</scope>
    <source>
        <strain evidence="1">MCMED-G41</strain>
    </source>
</reference>
<name>A0A838Y6K7_9GAMM</name>